<keyword evidence="3" id="KW-0862">Zinc</keyword>
<evidence type="ECO:0000256" key="3">
    <source>
        <dbReference type="ARBA" id="ARBA00022833"/>
    </source>
</evidence>
<dbReference type="InterPro" id="IPR034751">
    <property type="entry name" value="Yippee"/>
</dbReference>
<feature type="domain" description="Yippee" evidence="5">
    <location>
        <begin position="8"/>
        <end position="105"/>
    </location>
</feature>
<evidence type="ECO:0000313" key="7">
    <source>
        <dbReference type="Proteomes" id="UP000030645"/>
    </source>
</evidence>
<reference evidence="7" key="1">
    <citation type="submission" date="2013-01" db="EMBL/GenBank/DDBJ databases">
        <title>Draft Genome Sequence of a Mulberry Tree, Morus notabilis C.K. Schneid.</title>
        <authorList>
            <person name="He N."/>
            <person name="Zhao S."/>
        </authorList>
    </citation>
    <scope>NUCLEOTIDE SEQUENCE</scope>
</reference>
<dbReference type="InterPro" id="IPR004910">
    <property type="entry name" value="Yippee/Mis18/Cereblon"/>
</dbReference>
<dbReference type="KEGG" id="mnt:21395085"/>
<gene>
    <name evidence="6" type="ORF">L484_011846</name>
</gene>
<dbReference type="Proteomes" id="UP000030645">
    <property type="component" value="Unassembled WGS sequence"/>
</dbReference>
<dbReference type="PANTHER" id="PTHR13848">
    <property type="entry name" value="PROTEIN YIPPEE-LIKE CG15309-RELATED"/>
    <property type="match status" value="1"/>
</dbReference>
<dbReference type="OrthoDB" id="6407410at2759"/>
<comment type="similarity">
    <text evidence="1 4">Belongs to the yippee family.</text>
</comment>
<dbReference type="EMBL" id="KE345942">
    <property type="protein sequence ID" value="EXC21404.1"/>
    <property type="molecule type" value="Genomic_DNA"/>
</dbReference>
<dbReference type="GO" id="GO:0046872">
    <property type="term" value="F:metal ion binding"/>
    <property type="evidence" value="ECO:0007669"/>
    <property type="project" value="UniProtKB-KW"/>
</dbReference>
<dbReference type="PROSITE" id="PS51792">
    <property type="entry name" value="YIPPEE"/>
    <property type="match status" value="1"/>
</dbReference>
<evidence type="ECO:0000256" key="1">
    <source>
        <dbReference type="ARBA" id="ARBA00005613"/>
    </source>
</evidence>
<dbReference type="Pfam" id="PF03226">
    <property type="entry name" value="Yippee-Mis18"/>
    <property type="match status" value="1"/>
</dbReference>
<evidence type="ECO:0000313" key="6">
    <source>
        <dbReference type="EMBL" id="EXC21404.1"/>
    </source>
</evidence>
<evidence type="ECO:0000256" key="4">
    <source>
        <dbReference type="RuleBase" id="RU110713"/>
    </source>
</evidence>
<organism evidence="6 7">
    <name type="scientific">Morus notabilis</name>
    <dbReference type="NCBI Taxonomy" id="981085"/>
    <lineage>
        <taxon>Eukaryota</taxon>
        <taxon>Viridiplantae</taxon>
        <taxon>Streptophyta</taxon>
        <taxon>Embryophyta</taxon>
        <taxon>Tracheophyta</taxon>
        <taxon>Spermatophyta</taxon>
        <taxon>Magnoliopsida</taxon>
        <taxon>eudicotyledons</taxon>
        <taxon>Gunneridae</taxon>
        <taxon>Pentapetalae</taxon>
        <taxon>rosids</taxon>
        <taxon>fabids</taxon>
        <taxon>Rosales</taxon>
        <taxon>Moraceae</taxon>
        <taxon>Moreae</taxon>
        <taxon>Morus</taxon>
    </lineage>
</organism>
<keyword evidence="2" id="KW-0479">Metal-binding</keyword>
<evidence type="ECO:0000259" key="5">
    <source>
        <dbReference type="PROSITE" id="PS51792"/>
    </source>
</evidence>
<dbReference type="AlphaFoldDB" id="W9SCD3"/>
<dbReference type="STRING" id="981085.W9SCD3"/>
<evidence type="ECO:0000256" key="2">
    <source>
        <dbReference type="ARBA" id="ARBA00022723"/>
    </source>
</evidence>
<name>W9SCD3_9ROSA</name>
<accession>W9SCD3</accession>
<keyword evidence="7" id="KW-1185">Reference proteome</keyword>
<protein>
    <recommendedName>
        <fullName evidence="4">Protein yippee-like</fullName>
    </recommendedName>
</protein>
<dbReference type="eggNOG" id="KOG3399">
    <property type="taxonomic scope" value="Eukaryota"/>
</dbReference>
<dbReference type="InterPro" id="IPR039058">
    <property type="entry name" value="Yippee_fam"/>
</dbReference>
<sequence>MADFRGQPLYNCRNCKNPIALRDDLVSKKFWAKSGPAYLFSHAMNVVVGQKKDKELITGVFSIADIYCSNCGEVLGWKYVRAYDATQTYKEGKFIIEIAKVAKLY</sequence>
<proteinExistence type="inferred from homology"/>